<accession>A0AAW0BJC7</accession>
<comment type="caution">
    <text evidence="2">The sequence shown here is derived from an EMBL/GenBank/DDBJ whole genome shotgun (WGS) entry which is preliminary data.</text>
</comment>
<sequence>MSESEDLVDITEDLCRLVERSKSLRSPVFAPADVHDWISGLVESSPAPSRPSTQNSSRSNSPGISTNEGPNKVEYDVRLTRETVLSVLYTYDNPDFHLEYPETSEEGVGYLIRRDPNNWTNPLHDSAYSKGKPSGRTTRGKEISCQLLNDQTNSGQTIPCVRAHSSCQGAKCCPQAKIEDLTVPHTKPSRELIKERLEVDLEEQCSGGSPTRDIFMKTAAFIVGIRALGCGFHETDAPPQLPLPEKENKDFWDAHLKSLQRGYVHTQATCSGRVSLDYNSNGQALVRCEFYSSTNRLHLCRFIDESYDLEYVEAFFYEDDDELERIERSAYALGYGPLVPCRTVVNFSTQRLHCPHDHRDEEGRLIQPTLVHLPCDTKFVTYEPIEELRQACPYILVVSKGVHEHPIPLPQKTPPHIRAEVIRILKSIDDDLADLTPRRFLRHPVLKSYLHSCFPDILNVTLMDLHSSLANREHLRAYIAAAKVDLFPAGTGWKGVLRLKEWQDTHIDADEHYIRRIIEVPDFPLDEFDAENPIASGSPASTLQIIICMSRTGSERLLKAQYIQSDIAFRRIEEFLEFEMAAMDRIANTSVIFLRVYVNRQTAAAHQLIFGEIEKIVTADTGSELQWRHLHGESVTDVRSGMILQWTGDQHGGQAKGIGLHLQQLAQAMPEKHDLHEPQQLLASLGPYEHLRRIFRLCSVHGKRNIKSCSVPDSVRNLMRSLFCIRHPDWDGTISAIQRDGGKAGIDWVQDKIRSKFAFAGICWEKSFIPEEVWKAGEGHTNLIESVHADVNREGVRCTLVGGIKKGQAFDKMKMRTLEMFEEFNIRPSYKSGHLSENAVKSLKRKNRSTHKNLAREDVKIEAYNTKLQKLYQSLSKACELQRRSAEILTSQPEGGDFSSALAKWQKAAEACDKAQVSYQKQVQVAAQLPHGSGKVNVLVLPDAHP</sequence>
<organism evidence="2 3">
    <name type="scientific">Favolaschia claudopus</name>
    <dbReference type="NCBI Taxonomy" id="2862362"/>
    <lineage>
        <taxon>Eukaryota</taxon>
        <taxon>Fungi</taxon>
        <taxon>Dikarya</taxon>
        <taxon>Basidiomycota</taxon>
        <taxon>Agaricomycotina</taxon>
        <taxon>Agaricomycetes</taxon>
        <taxon>Agaricomycetidae</taxon>
        <taxon>Agaricales</taxon>
        <taxon>Marasmiineae</taxon>
        <taxon>Mycenaceae</taxon>
        <taxon>Favolaschia</taxon>
    </lineage>
</organism>
<evidence type="ECO:0000313" key="2">
    <source>
        <dbReference type="EMBL" id="KAK7026224.1"/>
    </source>
</evidence>
<dbReference type="EMBL" id="JAWWNJ010000032">
    <property type="protein sequence ID" value="KAK7026224.1"/>
    <property type="molecule type" value="Genomic_DNA"/>
</dbReference>
<feature type="compositionally biased region" description="Polar residues" evidence="1">
    <location>
        <begin position="46"/>
        <end position="69"/>
    </location>
</feature>
<evidence type="ECO:0000256" key="1">
    <source>
        <dbReference type="SAM" id="MobiDB-lite"/>
    </source>
</evidence>
<keyword evidence="3" id="KW-1185">Reference proteome</keyword>
<feature type="region of interest" description="Disordered" evidence="1">
    <location>
        <begin position="44"/>
        <end position="75"/>
    </location>
</feature>
<dbReference type="Proteomes" id="UP001362999">
    <property type="component" value="Unassembled WGS sequence"/>
</dbReference>
<gene>
    <name evidence="2" type="ORF">R3P38DRAFT_2948380</name>
</gene>
<dbReference type="AlphaFoldDB" id="A0AAW0BJC7"/>
<protein>
    <submittedName>
        <fullName evidence="2">Uncharacterized protein</fullName>
    </submittedName>
</protein>
<reference evidence="2 3" key="1">
    <citation type="journal article" date="2024" name="J Genomics">
        <title>Draft genome sequencing and assembly of Favolaschia claudopus CIRM-BRFM 2984 isolated from oak limbs.</title>
        <authorList>
            <person name="Navarro D."/>
            <person name="Drula E."/>
            <person name="Chaduli D."/>
            <person name="Cazenave R."/>
            <person name="Ahrendt S."/>
            <person name="Wang J."/>
            <person name="Lipzen A."/>
            <person name="Daum C."/>
            <person name="Barry K."/>
            <person name="Grigoriev I.V."/>
            <person name="Favel A."/>
            <person name="Rosso M.N."/>
            <person name="Martin F."/>
        </authorList>
    </citation>
    <scope>NUCLEOTIDE SEQUENCE [LARGE SCALE GENOMIC DNA]</scope>
    <source>
        <strain evidence="2 3">CIRM-BRFM 2984</strain>
    </source>
</reference>
<name>A0AAW0BJC7_9AGAR</name>
<proteinExistence type="predicted"/>
<evidence type="ECO:0000313" key="3">
    <source>
        <dbReference type="Proteomes" id="UP001362999"/>
    </source>
</evidence>